<evidence type="ECO:0000256" key="5">
    <source>
        <dbReference type="ARBA" id="ARBA00022842"/>
    </source>
</evidence>
<reference evidence="13 14" key="1">
    <citation type="submission" date="2019-09" db="EMBL/GenBank/DDBJ databases">
        <title>A chromosome-level genome assembly of the Chinese tupelo Nyssa sinensis.</title>
        <authorList>
            <person name="Yang X."/>
            <person name="Kang M."/>
            <person name="Yang Y."/>
            <person name="Xiong H."/>
            <person name="Wang M."/>
            <person name="Zhang Z."/>
            <person name="Wang Z."/>
            <person name="Wu H."/>
            <person name="Ma T."/>
            <person name="Liu J."/>
            <person name="Xi Z."/>
        </authorList>
    </citation>
    <scope>NUCLEOTIDE SEQUENCE [LARGE SCALE GENOMIC DNA]</scope>
    <source>
        <strain evidence="13">J267</strain>
        <tissue evidence="13">Leaf</tissue>
    </source>
</reference>
<name>A0A5J4ZA66_9ASTE</name>
<keyword evidence="5" id="KW-0460">Magnesium</keyword>
<evidence type="ECO:0000256" key="9">
    <source>
        <dbReference type="ARBA" id="ARBA00023125"/>
    </source>
</evidence>
<dbReference type="GO" id="GO:0006310">
    <property type="term" value="P:DNA recombination"/>
    <property type="evidence" value="ECO:0007669"/>
    <property type="project" value="UniProtKB-KW"/>
</dbReference>
<keyword evidence="10" id="KW-0233">DNA recombination</keyword>
<keyword evidence="3" id="KW-0064">Aspartyl protease</keyword>
<evidence type="ECO:0000256" key="2">
    <source>
        <dbReference type="ARBA" id="ARBA00022723"/>
    </source>
</evidence>
<keyword evidence="1" id="KW-0645">Protease</keyword>
<evidence type="ECO:0000256" key="1">
    <source>
        <dbReference type="ARBA" id="ARBA00022670"/>
    </source>
</evidence>
<dbReference type="GO" id="GO:0004190">
    <property type="term" value="F:aspartic-type endopeptidase activity"/>
    <property type="evidence" value="ECO:0007669"/>
    <property type="project" value="UniProtKB-KW"/>
</dbReference>
<dbReference type="OrthoDB" id="5554229at2759"/>
<dbReference type="Pfam" id="PF17921">
    <property type="entry name" value="Integrase_H2C2"/>
    <property type="match status" value="1"/>
</dbReference>
<keyword evidence="2" id="KW-0479">Metal-binding</keyword>
<dbReference type="GO" id="GO:0003677">
    <property type="term" value="F:DNA binding"/>
    <property type="evidence" value="ECO:0007669"/>
    <property type="project" value="UniProtKB-KW"/>
</dbReference>
<dbReference type="InterPro" id="IPR041588">
    <property type="entry name" value="Integrase_H2C2"/>
</dbReference>
<feature type="domain" description="Integrase zinc-binding" evidence="11">
    <location>
        <begin position="377"/>
        <end position="411"/>
    </location>
</feature>
<dbReference type="Proteomes" id="UP000325577">
    <property type="component" value="Linkage Group LG9"/>
</dbReference>
<keyword evidence="4" id="KW-0378">Hydrolase</keyword>
<dbReference type="GO" id="GO:0003964">
    <property type="term" value="F:RNA-directed DNA polymerase activity"/>
    <property type="evidence" value="ECO:0007669"/>
    <property type="project" value="UniProtKB-KW"/>
</dbReference>
<sequence>MAEGTRLSQLSETLNNLQGVTTALKEEQSRHGMLIEGVMQQLNNLASSYDSLVQITTNLSPGEGTSNSVKVNANPLFDGRGGIQARSLRLDFPHFDGGDPSEWILKAQQFFNYFETLEDHKLEIASFHMEGKALTWGTFSQNHEGLRLPEKAIEEEHSLSKAALVEGRGIWLQLMEISDSPGGAPAEPAIQAVLNKFEIVFAKPNGLPPPRSHDHQIQLQEATKPTCVRPYRYLYYQKEEIEKLVRTDQQAVKHLLEQKVGTPFQQKWITKLLGFDFSVEYRSGKGNKVADALSRLPDQGNSSEMEVTMTNYGEAKVISTVTVNWWERLHQVYHQDHQLQQLLNHYHQGDLDPLKYQLRGGFLFYKGRLYLGTLKVHQEQVMQQFHSSPMGGHTGSQKTHSRLKREFFWHGFTPFEMVYGQEPPRLLPYEPGATTVQAVEDEMRSRDFILTLARENLQEAQTRMKLYADKKRTEREYNVGDWVYLRLRPYRQMMVAMRKSLKLSPRYFGPFQIIQKIGKVAYKLYLPKESKIYPVFHISCLKKKIGTQVNPNPKLPTVMENGTMAPEPEKILERRLKKKGNRAGIDFLIQ</sequence>
<dbReference type="Pfam" id="PF24626">
    <property type="entry name" value="SH3_Tf2-1"/>
    <property type="match status" value="1"/>
</dbReference>
<evidence type="ECO:0000259" key="11">
    <source>
        <dbReference type="Pfam" id="PF17921"/>
    </source>
</evidence>
<dbReference type="GO" id="GO:0006508">
    <property type="term" value="P:proteolysis"/>
    <property type="evidence" value="ECO:0007669"/>
    <property type="project" value="UniProtKB-KW"/>
</dbReference>
<evidence type="ECO:0000256" key="4">
    <source>
        <dbReference type="ARBA" id="ARBA00022801"/>
    </source>
</evidence>
<keyword evidence="14" id="KW-1185">Reference proteome</keyword>
<dbReference type="AlphaFoldDB" id="A0A5J4ZA66"/>
<evidence type="ECO:0000256" key="6">
    <source>
        <dbReference type="ARBA" id="ARBA00022908"/>
    </source>
</evidence>
<dbReference type="GO" id="GO:0046872">
    <property type="term" value="F:metal ion binding"/>
    <property type="evidence" value="ECO:0007669"/>
    <property type="project" value="UniProtKB-KW"/>
</dbReference>
<keyword evidence="6" id="KW-0229">DNA integration</keyword>
<evidence type="ECO:0000256" key="7">
    <source>
        <dbReference type="ARBA" id="ARBA00022918"/>
    </source>
</evidence>
<evidence type="ECO:0000256" key="8">
    <source>
        <dbReference type="ARBA" id="ARBA00022932"/>
    </source>
</evidence>
<dbReference type="InterPro" id="IPR056924">
    <property type="entry name" value="SH3_Tf2-1"/>
</dbReference>
<dbReference type="Gene3D" id="1.10.340.70">
    <property type="match status" value="1"/>
</dbReference>
<organism evidence="13 14">
    <name type="scientific">Nyssa sinensis</name>
    <dbReference type="NCBI Taxonomy" id="561372"/>
    <lineage>
        <taxon>Eukaryota</taxon>
        <taxon>Viridiplantae</taxon>
        <taxon>Streptophyta</taxon>
        <taxon>Embryophyta</taxon>
        <taxon>Tracheophyta</taxon>
        <taxon>Spermatophyta</taxon>
        <taxon>Magnoliopsida</taxon>
        <taxon>eudicotyledons</taxon>
        <taxon>Gunneridae</taxon>
        <taxon>Pentapetalae</taxon>
        <taxon>asterids</taxon>
        <taxon>Cornales</taxon>
        <taxon>Nyssaceae</taxon>
        <taxon>Nyssa</taxon>
    </lineage>
</organism>
<dbReference type="GO" id="GO:0003887">
    <property type="term" value="F:DNA-directed DNA polymerase activity"/>
    <property type="evidence" value="ECO:0007669"/>
    <property type="project" value="UniProtKB-KW"/>
</dbReference>
<gene>
    <name evidence="13" type="ORF">F0562_018008</name>
</gene>
<evidence type="ECO:0000313" key="13">
    <source>
        <dbReference type="EMBL" id="KAA8514829.1"/>
    </source>
</evidence>
<keyword evidence="8" id="KW-0548">Nucleotidyltransferase</keyword>
<evidence type="ECO:0000256" key="10">
    <source>
        <dbReference type="ARBA" id="ARBA00023172"/>
    </source>
</evidence>
<protein>
    <submittedName>
        <fullName evidence="13">Uncharacterized protein</fullName>
    </submittedName>
</protein>
<proteinExistence type="predicted"/>
<dbReference type="InterPro" id="IPR050951">
    <property type="entry name" value="Retrovirus_Pol_polyprotein"/>
</dbReference>
<accession>A0A5J4ZA66</accession>
<feature type="domain" description="Tf2-1-like SH3-like" evidence="12">
    <location>
        <begin position="480"/>
        <end position="543"/>
    </location>
</feature>
<evidence type="ECO:0000259" key="12">
    <source>
        <dbReference type="Pfam" id="PF24626"/>
    </source>
</evidence>
<keyword evidence="7" id="KW-0695">RNA-directed DNA polymerase</keyword>
<dbReference type="EMBL" id="CM018052">
    <property type="protein sequence ID" value="KAA8514829.1"/>
    <property type="molecule type" value="Genomic_DNA"/>
</dbReference>
<keyword evidence="8" id="KW-0239">DNA-directed DNA polymerase</keyword>
<evidence type="ECO:0000256" key="3">
    <source>
        <dbReference type="ARBA" id="ARBA00022750"/>
    </source>
</evidence>
<keyword evidence="8" id="KW-0808">Transferase</keyword>
<evidence type="ECO:0000313" key="14">
    <source>
        <dbReference type="Proteomes" id="UP000325577"/>
    </source>
</evidence>
<keyword evidence="9" id="KW-0238">DNA-binding</keyword>
<dbReference type="GO" id="GO:0015074">
    <property type="term" value="P:DNA integration"/>
    <property type="evidence" value="ECO:0007669"/>
    <property type="project" value="UniProtKB-KW"/>
</dbReference>
<dbReference type="PANTHER" id="PTHR37984">
    <property type="entry name" value="PROTEIN CBG26694"/>
    <property type="match status" value="1"/>
</dbReference>
<dbReference type="PANTHER" id="PTHR37984:SF5">
    <property type="entry name" value="PROTEIN NYNRIN-LIKE"/>
    <property type="match status" value="1"/>
</dbReference>